<comment type="subcellular location">
    <subcellularLocation>
        <location evidence="9">Cytoplasm</location>
    </subcellularLocation>
</comment>
<comment type="similarity">
    <text evidence="2 8">Belongs to the glycosyl hydrolase 32 family.</text>
</comment>
<evidence type="ECO:0000256" key="7">
    <source>
        <dbReference type="ARBA" id="ARBA00033367"/>
    </source>
</evidence>
<accession>A0A173ZX32</accession>
<dbReference type="InterPro" id="IPR051214">
    <property type="entry name" value="GH32_Enzymes"/>
</dbReference>
<dbReference type="eggNOG" id="COG1621">
    <property type="taxonomic scope" value="Bacteria"/>
</dbReference>
<dbReference type="Pfam" id="PF08244">
    <property type="entry name" value="Glyco_hydro_32C"/>
    <property type="match status" value="1"/>
</dbReference>
<sequence>MEKFDKKAIDAKVAAGFPLTDRWHNRFHLEMPFGLINDPNGMTFANGEYHIFYQWNPLGCEHKNKCWAHVKTRDFVHYSLPELSLWPSDEHDKDGCYSGCGFTEKGEVRVFYTCNAKNDGVRTPAQRLGTLQADGHVEKDEIVVPDSPEGITGHFRDPYLFHRHGKRYFVIGAQADEEKPRGTVLIYKETKDGWQNLGELKTRLQDFGYMWECPNMLHFGSYDTLIFCPQGLEAREFDRQNIYQAGYIAGHLSLDSMDMMQHTKFQELDHGFDFYAPQVLQHEGRHIMLGWMGMPDKDAEYPTSEKGWMYSLTLPRVLTLRQGHIFSRPAAELKALRIESTAIDIDADMESSILTRLFDGSEVLLDITLGKAQKVTMTLAYGLEKTVFSYDRTTQAMTIDRTGMKNGGRGVRRFKMFVDKVLSLQMFVDRAAVEAFFQHGEDVASMLVFPEKNIRPELRIEADAALETVTGRVWELDAFRFNP</sequence>
<dbReference type="EC" id="3.2.1.26" evidence="3 8"/>
<dbReference type="SUPFAM" id="SSF75005">
    <property type="entry name" value="Arabinanase/levansucrase/invertase"/>
    <property type="match status" value="1"/>
</dbReference>
<dbReference type="InterPro" id="IPR013148">
    <property type="entry name" value="Glyco_hydro_32_N"/>
</dbReference>
<feature type="domain" description="Glycosyl hydrolase family 32 N-terminal" evidence="10">
    <location>
        <begin position="28"/>
        <end position="329"/>
    </location>
</feature>
<comment type="pathway">
    <text evidence="1 9">Glycan biosynthesis; sucrose metabolism.</text>
</comment>
<dbReference type="RefSeq" id="WP_055161800.1">
    <property type="nucleotide sequence ID" value="NZ_CABIWZ010000008.1"/>
</dbReference>
<dbReference type="PANTHER" id="PTHR43101">
    <property type="entry name" value="BETA-FRUCTOSIDASE"/>
    <property type="match status" value="1"/>
</dbReference>
<comment type="catalytic activity">
    <reaction evidence="8">
        <text>Hydrolysis of terminal non-reducing beta-D-fructofuranoside residues in beta-D-fructofuranosides.</text>
        <dbReference type="EC" id="3.2.1.26"/>
    </reaction>
</comment>
<feature type="domain" description="Glycosyl hydrolase family 32 C-terminal" evidence="11">
    <location>
        <begin position="358"/>
        <end position="454"/>
    </location>
</feature>
<dbReference type="Gene3D" id="2.60.120.560">
    <property type="entry name" value="Exo-inulinase, domain 1"/>
    <property type="match status" value="1"/>
</dbReference>
<keyword evidence="5 8" id="KW-0378">Hydrolase</keyword>
<gene>
    <name evidence="12" type="primary">scrB</name>
    <name evidence="12" type="ORF">ERS852385_01394</name>
</gene>
<evidence type="ECO:0000259" key="10">
    <source>
        <dbReference type="Pfam" id="PF00251"/>
    </source>
</evidence>
<dbReference type="GO" id="GO:0005737">
    <property type="term" value="C:cytoplasm"/>
    <property type="evidence" value="ECO:0007669"/>
    <property type="project" value="UniProtKB-SubCell"/>
</dbReference>
<evidence type="ECO:0000313" key="13">
    <source>
        <dbReference type="Proteomes" id="UP000095546"/>
    </source>
</evidence>
<dbReference type="GO" id="GO:0005985">
    <property type="term" value="P:sucrose metabolic process"/>
    <property type="evidence" value="ECO:0007669"/>
    <property type="project" value="UniProtKB-UniPathway"/>
</dbReference>
<dbReference type="SMART" id="SM00640">
    <property type="entry name" value="Glyco_32"/>
    <property type="match status" value="1"/>
</dbReference>
<protein>
    <recommendedName>
        <fullName evidence="4 8">Sucrose-6-phosphate hydrolase</fullName>
        <ecNumber evidence="3 8">3.2.1.26</ecNumber>
    </recommendedName>
    <alternativeName>
        <fullName evidence="7 9">Invertase</fullName>
    </alternativeName>
</protein>
<dbReference type="SUPFAM" id="SSF49899">
    <property type="entry name" value="Concanavalin A-like lectins/glucanases"/>
    <property type="match status" value="1"/>
</dbReference>
<keyword evidence="13" id="KW-1185">Reference proteome</keyword>
<dbReference type="NCBIfam" id="TIGR01322">
    <property type="entry name" value="scrB_fam"/>
    <property type="match status" value="1"/>
</dbReference>
<dbReference type="Gene3D" id="2.115.10.20">
    <property type="entry name" value="Glycosyl hydrolase domain, family 43"/>
    <property type="match status" value="1"/>
</dbReference>
<dbReference type="STRING" id="187979.ERS852385_01394"/>
<evidence type="ECO:0000256" key="5">
    <source>
        <dbReference type="ARBA" id="ARBA00022801"/>
    </source>
</evidence>
<dbReference type="CDD" id="cd18623">
    <property type="entry name" value="GH32_ScrB-like"/>
    <property type="match status" value="1"/>
</dbReference>
<evidence type="ECO:0000256" key="6">
    <source>
        <dbReference type="ARBA" id="ARBA00023295"/>
    </source>
</evidence>
<name>A0A173ZX32_9FIRM</name>
<dbReference type="InterPro" id="IPR006232">
    <property type="entry name" value="Suc6P_hydrolase"/>
</dbReference>
<evidence type="ECO:0000313" key="12">
    <source>
        <dbReference type="EMBL" id="CUN79795.1"/>
    </source>
</evidence>
<dbReference type="AlphaFoldDB" id="A0A173ZX32"/>
<dbReference type="OrthoDB" id="9759709at2"/>
<comment type="function">
    <text evidence="9">Enables the bacterium to metabolize sucrose as a sole carbon source.</text>
</comment>
<dbReference type="InterPro" id="IPR013320">
    <property type="entry name" value="ConA-like_dom_sf"/>
</dbReference>
<evidence type="ECO:0000256" key="3">
    <source>
        <dbReference type="ARBA" id="ARBA00012758"/>
    </source>
</evidence>
<dbReference type="GO" id="GO:0004564">
    <property type="term" value="F:beta-fructofuranosidase activity"/>
    <property type="evidence" value="ECO:0007669"/>
    <property type="project" value="UniProtKB-EC"/>
</dbReference>
<evidence type="ECO:0000256" key="9">
    <source>
        <dbReference type="RuleBase" id="RU365015"/>
    </source>
</evidence>
<dbReference type="InterPro" id="IPR013189">
    <property type="entry name" value="Glyco_hydro_32_C"/>
</dbReference>
<evidence type="ECO:0000256" key="4">
    <source>
        <dbReference type="ARBA" id="ARBA00019623"/>
    </source>
</evidence>
<dbReference type="UniPathway" id="UPA00238"/>
<evidence type="ECO:0000259" key="11">
    <source>
        <dbReference type="Pfam" id="PF08244"/>
    </source>
</evidence>
<dbReference type="Pfam" id="PF00251">
    <property type="entry name" value="Glyco_hydro_32N"/>
    <property type="match status" value="1"/>
</dbReference>
<evidence type="ECO:0000256" key="1">
    <source>
        <dbReference type="ARBA" id="ARBA00004914"/>
    </source>
</evidence>
<evidence type="ECO:0000256" key="8">
    <source>
        <dbReference type="RuleBase" id="RU362110"/>
    </source>
</evidence>
<dbReference type="Proteomes" id="UP000095546">
    <property type="component" value="Unassembled WGS sequence"/>
</dbReference>
<keyword evidence="9" id="KW-0119">Carbohydrate metabolism</keyword>
<reference evidence="12 13" key="1">
    <citation type="submission" date="2015-09" db="EMBL/GenBank/DDBJ databases">
        <authorList>
            <consortium name="Pathogen Informatics"/>
        </authorList>
    </citation>
    <scope>NUCLEOTIDE SEQUENCE [LARGE SCALE GENOMIC DNA]</scope>
    <source>
        <strain evidence="12 13">2789STDY5608828</strain>
    </source>
</reference>
<dbReference type="InterPro" id="IPR023296">
    <property type="entry name" value="Glyco_hydro_beta-prop_sf"/>
</dbReference>
<evidence type="ECO:0000256" key="2">
    <source>
        <dbReference type="ARBA" id="ARBA00009902"/>
    </source>
</evidence>
<keyword evidence="9" id="KW-0963">Cytoplasm</keyword>
<keyword evidence="6 8" id="KW-0326">Glycosidase</keyword>
<dbReference type="EMBL" id="CYYU01000008">
    <property type="protein sequence ID" value="CUN79795.1"/>
    <property type="molecule type" value="Genomic_DNA"/>
</dbReference>
<dbReference type="PANTHER" id="PTHR43101:SF1">
    <property type="entry name" value="BETA-FRUCTOSIDASE"/>
    <property type="match status" value="1"/>
</dbReference>
<organism evidence="12 13">
    <name type="scientific">Mitsuokella jalaludinii</name>
    <dbReference type="NCBI Taxonomy" id="187979"/>
    <lineage>
        <taxon>Bacteria</taxon>
        <taxon>Bacillati</taxon>
        <taxon>Bacillota</taxon>
        <taxon>Negativicutes</taxon>
        <taxon>Selenomonadales</taxon>
        <taxon>Selenomonadaceae</taxon>
        <taxon>Mitsuokella</taxon>
    </lineage>
</organism>
<dbReference type="InterPro" id="IPR001362">
    <property type="entry name" value="Glyco_hydro_32"/>
</dbReference>
<proteinExistence type="inferred from homology"/>